<accession>A0A857J0U3</accession>
<dbReference type="PANTHER" id="PTHR43794:SF11">
    <property type="entry name" value="AMIDOHYDROLASE-RELATED DOMAIN-CONTAINING PROTEIN"/>
    <property type="match status" value="1"/>
</dbReference>
<evidence type="ECO:0000256" key="2">
    <source>
        <dbReference type="ARBA" id="ARBA00022801"/>
    </source>
</evidence>
<dbReference type="AlphaFoldDB" id="A0A857J0U3"/>
<dbReference type="InterPro" id="IPR006680">
    <property type="entry name" value="Amidohydro-rel"/>
</dbReference>
<dbReference type="EMBL" id="CP047650">
    <property type="protein sequence ID" value="QHI97494.1"/>
    <property type="molecule type" value="Genomic_DNA"/>
</dbReference>
<name>A0A857J0U3_9BURK</name>
<evidence type="ECO:0000313" key="5">
    <source>
        <dbReference type="Proteomes" id="UP000464787"/>
    </source>
</evidence>
<dbReference type="InterPro" id="IPR032466">
    <property type="entry name" value="Metal_Hydrolase"/>
</dbReference>
<dbReference type="Pfam" id="PF01979">
    <property type="entry name" value="Amidohydro_1"/>
    <property type="match status" value="1"/>
</dbReference>
<dbReference type="InterPro" id="IPR011059">
    <property type="entry name" value="Metal-dep_hydrolase_composite"/>
</dbReference>
<evidence type="ECO:0000256" key="1">
    <source>
        <dbReference type="ARBA" id="ARBA00006745"/>
    </source>
</evidence>
<proteinExistence type="inferred from homology"/>
<dbReference type="SUPFAM" id="SSF51556">
    <property type="entry name" value="Metallo-dependent hydrolases"/>
    <property type="match status" value="1"/>
</dbReference>
<dbReference type="RefSeq" id="WP_160551012.1">
    <property type="nucleotide sequence ID" value="NZ_CP047650.1"/>
</dbReference>
<keyword evidence="2 4" id="KW-0378">Hydrolase</keyword>
<evidence type="ECO:0000313" key="4">
    <source>
        <dbReference type="EMBL" id="QHI97494.1"/>
    </source>
</evidence>
<comment type="similarity">
    <text evidence="1">Belongs to the metallo-dependent hydrolases superfamily. ATZ/TRZ family.</text>
</comment>
<sequence>MPADLLIRDATVVSCDAGRRVLQDSAIAIVAGRIAAIGPTAELDAAYASLPRFEARGLGVLPGLVNAHSHTVLNALKGTVEDWSGEAIYNYMTPISYAMTGEERAAVAVLGCVEAIRSGTTTVVDPFRHVATYAEAMAGTGLRLWLSEACADIDTRRIRHGDYSIDPAFGDAFFERSMALVERFHGSHGDRLRCQIAAHAPDNCSPAILKRLKDAAERLGLSRTIHLSQSMGEEAAVLKRTGLSSTAYLAQEGFLGPDLLAAHLTFCQPEDIALLARHGVRMAHTPASISRRGMHKALLGTIRDAGIEVALGTDNMSADMFQALAFGSILHRTGRGREVEGGVAPQPQDMLDMATRHGAAAVGALHEVGSIEVGKKADLAVLNLRSPSLRPAIRLVSNIVHYGHPGTVHSVLVEGEFLMREGRLLTVDEDAVVDRAEQVVREVWRRMVADNPDIRRPAGEIPWLDDLAQ</sequence>
<organism evidence="4 5">
    <name type="scientific">Xylophilus rhododendri</name>
    <dbReference type="NCBI Taxonomy" id="2697032"/>
    <lineage>
        <taxon>Bacteria</taxon>
        <taxon>Pseudomonadati</taxon>
        <taxon>Pseudomonadota</taxon>
        <taxon>Betaproteobacteria</taxon>
        <taxon>Burkholderiales</taxon>
        <taxon>Xylophilus</taxon>
    </lineage>
</organism>
<evidence type="ECO:0000259" key="3">
    <source>
        <dbReference type="Pfam" id="PF01979"/>
    </source>
</evidence>
<dbReference type="GO" id="GO:0016810">
    <property type="term" value="F:hydrolase activity, acting on carbon-nitrogen (but not peptide) bonds"/>
    <property type="evidence" value="ECO:0007669"/>
    <property type="project" value="InterPro"/>
</dbReference>
<dbReference type="SUPFAM" id="SSF51338">
    <property type="entry name" value="Composite domain of metallo-dependent hydrolases"/>
    <property type="match status" value="1"/>
</dbReference>
<keyword evidence="5" id="KW-1185">Reference proteome</keyword>
<dbReference type="Gene3D" id="3.20.20.140">
    <property type="entry name" value="Metal-dependent hydrolases"/>
    <property type="match status" value="1"/>
</dbReference>
<reference evidence="4 5" key="1">
    <citation type="submission" date="2020-01" db="EMBL/GenBank/DDBJ databases">
        <title>Genome sequencing of strain KACC 21265.</title>
        <authorList>
            <person name="Heo J."/>
            <person name="Kim S.-J."/>
            <person name="Kim J.-S."/>
            <person name="Hong S.-B."/>
            <person name="Kwon S.-W."/>
        </authorList>
    </citation>
    <scope>NUCLEOTIDE SEQUENCE [LARGE SCALE GENOMIC DNA]</scope>
    <source>
        <strain evidence="4 5">KACC 21265</strain>
    </source>
</reference>
<dbReference type="KEGG" id="xyk:GT347_05535"/>
<dbReference type="InterPro" id="IPR050287">
    <property type="entry name" value="MTA/SAH_deaminase"/>
</dbReference>
<dbReference type="Proteomes" id="UP000464787">
    <property type="component" value="Chromosome"/>
</dbReference>
<dbReference type="Gene3D" id="2.30.40.10">
    <property type="entry name" value="Urease, subunit C, domain 1"/>
    <property type="match status" value="1"/>
</dbReference>
<dbReference type="PANTHER" id="PTHR43794">
    <property type="entry name" value="AMINOHYDROLASE SSNA-RELATED"/>
    <property type="match status" value="1"/>
</dbReference>
<protein>
    <submittedName>
        <fullName evidence="4">Amidohydrolase family protein</fullName>
    </submittedName>
</protein>
<gene>
    <name evidence="4" type="ORF">GT347_05535</name>
</gene>
<feature type="domain" description="Amidohydrolase-related" evidence="3">
    <location>
        <begin position="60"/>
        <end position="416"/>
    </location>
</feature>